<evidence type="ECO:0000256" key="1">
    <source>
        <dbReference type="ARBA" id="ARBA00022927"/>
    </source>
</evidence>
<feature type="transmembrane region" description="Helical" evidence="2">
    <location>
        <begin position="89"/>
        <end position="109"/>
    </location>
</feature>
<dbReference type="GO" id="GO:0012505">
    <property type="term" value="C:endomembrane system"/>
    <property type="evidence" value="ECO:0007669"/>
    <property type="project" value="TreeGrafter"/>
</dbReference>
<comment type="caution">
    <text evidence="4">The sequence shown here is derived from an EMBL/GenBank/DDBJ whole genome shotgun (WGS) entry which is preliminary data.</text>
</comment>
<sequence>MCIQEVLLLDNEIGFNEAITDEREQGIREIEEQIGQVNDIFKDLAVLVHDQGVVIDDISSNIDASSAATTQGRVQLAKGSKSVKSRTSWCWWVLGILVLVLVIFLVFLII</sequence>
<dbReference type="GO" id="GO:0000149">
    <property type="term" value="F:SNARE binding"/>
    <property type="evidence" value="ECO:0007669"/>
    <property type="project" value="TreeGrafter"/>
</dbReference>
<dbReference type="GO" id="GO:0005484">
    <property type="term" value="F:SNAP receptor activity"/>
    <property type="evidence" value="ECO:0007669"/>
    <property type="project" value="TreeGrafter"/>
</dbReference>
<dbReference type="InterPro" id="IPR000727">
    <property type="entry name" value="T_SNARE_dom"/>
</dbReference>
<keyword evidence="2" id="KW-1133">Transmembrane helix</keyword>
<evidence type="ECO:0000256" key="2">
    <source>
        <dbReference type="SAM" id="Phobius"/>
    </source>
</evidence>
<dbReference type="GO" id="GO:0006886">
    <property type="term" value="P:intracellular protein transport"/>
    <property type="evidence" value="ECO:0007669"/>
    <property type="project" value="TreeGrafter"/>
</dbReference>
<gene>
    <name evidence="4" type="ORF">F3Y22_tig00112530pilonHSYRG00151</name>
</gene>
<dbReference type="GO" id="GO:0048278">
    <property type="term" value="P:vesicle docking"/>
    <property type="evidence" value="ECO:0007669"/>
    <property type="project" value="TreeGrafter"/>
</dbReference>
<reference evidence="4" key="1">
    <citation type="submission" date="2019-09" db="EMBL/GenBank/DDBJ databases">
        <title>Draft genome information of white flower Hibiscus syriacus.</title>
        <authorList>
            <person name="Kim Y.-M."/>
        </authorList>
    </citation>
    <scope>NUCLEOTIDE SEQUENCE [LARGE SCALE GENOMIC DNA]</scope>
    <source>
        <strain evidence="4">YM2019G1</strain>
    </source>
</reference>
<dbReference type="PROSITE" id="PS50192">
    <property type="entry name" value="T_SNARE"/>
    <property type="match status" value="1"/>
</dbReference>
<dbReference type="Pfam" id="PF05739">
    <property type="entry name" value="SNARE"/>
    <property type="match status" value="1"/>
</dbReference>
<dbReference type="GO" id="GO:0006906">
    <property type="term" value="P:vesicle fusion"/>
    <property type="evidence" value="ECO:0007669"/>
    <property type="project" value="TreeGrafter"/>
</dbReference>
<evidence type="ECO:0000259" key="3">
    <source>
        <dbReference type="PROSITE" id="PS50192"/>
    </source>
</evidence>
<dbReference type="InterPro" id="IPR045242">
    <property type="entry name" value="Syntaxin"/>
</dbReference>
<dbReference type="PANTHER" id="PTHR19957:SF267">
    <property type="entry name" value="SYNTAXIN-22-LIKE"/>
    <property type="match status" value="1"/>
</dbReference>
<name>A0A6A2WVK0_HIBSY</name>
<dbReference type="PANTHER" id="PTHR19957">
    <property type="entry name" value="SYNTAXIN"/>
    <property type="match status" value="1"/>
</dbReference>
<dbReference type="AlphaFoldDB" id="A0A6A2WVK0"/>
<dbReference type="FunFam" id="1.20.5.110:FF:000035">
    <property type="entry name" value="Syntaxin-22 like"/>
    <property type="match status" value="1"/>
</dbReference>
<dbReference type="SUPFAM" id="SSF58038">
    <property type="entry name" value="SNARE fusion complex"/>
    <property type="match status" value="1"/>
</dbReference>
<organism evidence="4 5">
    <name type="scientific">Hibiscus syriacus</name>
    <name type="common">Rose of Sharon</name>
    <dbReference type="NCBI Taxonomy" id="106335"/>
    <lineage>
        <taxon>Eukaryota</taxon>
        <taxon>Viridiplantae</taxon>
        <taxon>Streptophyta</taxon>
        <taxon>Embryophyta</taxon>
        <taxon>Tracheophyta</taxon>
        <taxon>Spermatophyta</taxon>
        <taxon>Magnoliopsida</taxon>
        <taxon>eudicotyledons</taxon>
        <taxon>Gunneridae</taxon>
        <taxon>Pentapetalae</taxon>
        <taxon>rosids</taxon>
        <taxon>malvids</taxon>
        <taxon>Malvales</taxon>
        <taxon>Malvaceae</taxon>
        <taxon>Malvoideae</taxon>
        <taxon>Hibiscus</taxon>
    </lineage>
</organism>
<keyword evidence="1" id="KW-0653">Protein transport</keyword>
<evidence type="ECO:0000313" key="5">
    <source>
        <dbReference type="Proteomes" id="UP000436088"/>
    </source>
</evidence>
<dbReference type="CDD" id="cd15840">
    <property type="entry name" value="SNARE_Qa"/>
    <property type="match status" value="1"/>
</dbReference>
<dbReference type="Gene3D" id="1.20.5.110">
    <property type="match status" value="1"/>
</dbReference>
<keyword evidence="2" id="KW-0472">Membrane</keyword>
<accession>A0A6A2WVK0</accession>
<protein>
    <submittedName>
        <fullName evidence="4">Syntaxin-22</fullName>
    </submittedName>
</protein>
<proteinExistence type="predicted"/>
<keyword evidence="5" id="KW-1185">Reference proteome</keyword>
<dbReference type="Proteomes" id="UP000436088">
    <property type="component" value="Unassembled WGS sequence"/>
</dbReference>
<feature type="domain" description="T-SNARE coiled-coil homology" evidence="3">
    <location>
        <begin position="17"/>
        <end position="79"/>
    </location>
</feature>
<evidence type="ECO:0000313" key="4">
    <source>
        <dbReference type="EMBL" id="KAE8665703.1"/>
    </source>
</evidence>
<dbReference type="EMBL" id="VEPZ02001607">
    <property type="protein sequence ID" value="KAE8665703.1"/>
    <property type="molecule type" value="Genomic_DNA"/>
</dbReference>
<keyword evidence="1" id="KW-0813">Transport</keyword>
<keyword evidence="2" id="KW-0812">Transmembrane</keyword>
<dbReference type="SMART" id="SM00397">
    <property type="entry name" value="t_SNARE"/>
    <property type="match status" value="1"/>
</dbReference>
<dbReference type="GO" id="GO:0031201">
    <property type="term" value="C:SNARE complex"/>
    <property type="evidence" value="ECO:0007669"/>
    <property type="project" value="TreeGrafter"/>
</dbReference>